<protein>
    <recommendedName>
        <fullName evidence="3">DUF1491 family protein</fullName>
    </recommendedName>
</protein>
<comment type="caution">
    <text evidence="1">The sequence shown here is derived from an EMBL/GenBank/DDBJ whole genome shotgun (WGS) entry which is preliminary data.</text>
</comment>
<dbReference type="InterPro" id="IPR009964">
    <property type="entry name" value="DUF1491"/>
</dbReference>
<accession>A0A0D6PFQ0</accession>
<dbReference type="EMBL" id="BANC01000040">
    <property type="protein sequence ID" value="GAN80176.1"/>
    <property type="molecule type" value="Genomic_DNA"/>
</dbReference>
<dbReference type="Proteomes" id="UP000032668">
    <property type="component" value="Unassembled WGS sequence"/>
</dbReference>
<gene>
    <name evidence="1" type="ORF">Aam_040_004</name>
</gene>
<reference evidence="1 2" key="1">
    <citation type="submission" date="2012-11" db="EMBL/GenBank/DDBJ databases">
        <title>Whole genome sequence of Acidocella aminolytica 101 = DSM 11237.</title>
        <authorList>
            <person name="Azuma Y."/>
            <person name="Higashiura N."/>
            <person name="Hirakawa H."/>
            <person name="Matsushita K."/>
        </authorList>
    </citation>
    <scope>NUCLEOTIDE SEQUENCE [LARGE SCALE GENOMIC DNA]</scope>
    <source>
        <strain evidence="2">101 / DSM 11237</strain>
    </source>
</reference>
<dbReference type="Pfam" id="PF07372">
    <property type="entry name" value="DUF1491"/>
    <property type="match status" value="1"/>
</dbReference>
<evidence type="ECO:0000313" key="2">
    <source>
        <dbReference type="Proteomes" id="UP000032668"/>
    </source>
</evidence>
<evidence type="ECO:0008006" key="3">
    <source>
        <dbReference type="Google" id="ProtNLM"/>
    </source>
</evidence>
<dbReference type="Gene3D" id="3.40.1530.20">
    <property type="entry name" value="Protein of unknown function (DUF1491)"/>
    <property type="match status" value="1"/>
</dbReference>
<proteinExistence type="predicted"/>
<dbReference type="STRING" id="1120923.SAMN02746095_02723"/>
<name>A0A0D6PFQ0_9PROT</name>
<dbReference type="AlphaFoldDB" id="A0A0D6PFQ0"/>
<organism evidence="1 2">
    <name type="scientific">Acidocella aminolytica 101 = DSM 11237</name>
    <dbReference type="NCBI Taxonomy" id="1120923"/>
    <lineage>
        <taxon>Bacteria</taxon>
        <taxon>Pseudomonadati</taxon>
        <taxon>Pseudomonadota</taxon>
        <taxon>Alphaproteobacteria</taxon>
        <taxon>Acetobacterales</taxon>
        <taxon>Acidocellaceae</taxon>
        <taxon>Acidocella</taxon>
    </lineage>
</organism>
<sequence length="92" mass="10242">MKDNKPGVVVRKGDPDAGGVLVKLYGRSGCVVLSQFRDIEGDLAWMRSTGRDPVPEQAADDYIARQTRFDPDLWVLEFDAADYLPPFEGKIV</sequence>
<evidence type="ECO:0000313" key="1">
    <source>
        <dbReference type="EMBL" id="GAN80176.1"/>
    </source>
</evidence>
<keyword evidence="2" id="KW-1185">Reference proteome</keyword>